<dbReference type="InterPro" id="IPR052398">
    <property type="entry name" value="Ubiquitin_hydrolase_53/54"/>
</dbReference>
<proteinExistence type="predicted"/>
<feature type="domain" description="USP" evidence="4">
    <location>
        <begin position="30"/>
        <end position="240"/>
    </location>
</feature>
<dbReference type="CDD" id="cd02257">
    <property type="entry name" value="Peptidase_C19"/>
    <property type="match status" value="1"/>
</dbReference>
<dbReference type="PANTHER" id="PTHR22975:SF6">
    <property type="entry name" value="INACTIVE UBIQUITIN CARBOXYL-TERMINAL HYDROLASE 53"/>
    <property type="match status" value="1"/>
</dbReference>
<evidence type="ECO:0000256" key="1">
    <source>
        <dbReference type="ARBA" id="ARBA00022786"/>
    </source>
</evidence>
<keyword evidence="3" id="KW-1133">Transmembrane helix</keyword>
<dbReference type="InterPro" id="IPR028889">
    <property type="entry name" value="USP"/>
</dbReference>
<dbReference type="InterPro" id="IPR038765">
    <property type="entry name" value="Papain-like_cys_pep_sf"/>
</dbReference>
<dbReference type="PANTHER" id="PTHR22975">
    <property type="entry name" value="UBIQUITIN SPECIFIC PROTEINASE"/>
    <property type="match status" value="1"/>
</dbReference>
<evidence type="ECO:0000256" key="3">
    <source>
        <dbReference type="SAM" id="Phobius"/>
    </source>
</evidence>
<evidence type="ECO:0000313" key="6">
    <source>
        <dbReference type="Proteomes" id="UP000472262"/>
    </source>
</evidence>
<sequence length="240" mass="27535">MAWAKFFRRPGGNLSRSYQPGSMLSLAPTKGLLNEPGQNSCFLNSAVQVLWHLDIFRRSLRQIPNHYCLGDSCIFCALKGIFCQFQHSRERALPSDNLRNALAETFKDEQRFQLGFMDDAAECFVSVFVCIFAFYIIRVCVSSLFSHIKFILCSNLFTARSSTTIMCLTEVIKCLVTTKGYLFYRVTDERAKKSELLLVGMICYSSRHYCAFAYHTKSSKWVFFDDANVKEVRLHLSVRA</sequence>
<feature type="transmembrane region" description="Helical" evidence="3">
    <location>
        <begin position="120"/>
        <end position="137"/>
    </location>
</feature>
<dbReference type="Pfam" id="PF00443">
    <property type="entry name" value="UCH"/>
    <property type="match status" value="1"/>
</dbReference>
<dbReference type="GO" id="GO:0016579">
    <property type="term" value="P:protein deubiquitination"/>
    <property type="evidence" value="ECO:0007669"/>
    <property type="project" value="InterPro"/>
</dbReference>
<keyword evidence="3" id="KW-0472">Membrane</keyword>
<keyword evidence="3" id="KW-0812">Transmembrane</keyword>
<dbReference type="SUPFAM" id="SSF54001">
    <property type="entry name" value="Cysteine proteinases"/>
    <property type="match status" value="1"/>
</dbReference>
<dbReference type="Proteomes" id="UP000472262">
    <property type="component" value="Unassembled WGS sequence"/>
</dbReference>
<evidence type="ECO:0000259" key="4">
    <source>
        <dbReference type="PROSITE" id="PS50235"/>
    </source>
</evidence>
<accession>A0A672NBH1</accession>
<dbReference type="Gene3D" id="3.90.70.10">
    <property type="entry name" value="Cysteine proteinases"/>
    <property type="match status" value="2"/>
</dbReference>
<reference evidence="5" key="1">
    <citation type="submission" date="2025-08" db="UniProtKB">
        <authorList>
            <consortium name="Ensembl"/>
        </authorList>
    </citation>
    <scope>IDENTIFICATION</scope>
</reference>
<keyword evidence="2" id="KW-0378">Hydrolase</keyword>
<dbReference type="InterPro" id="IPR001394">
    <property type="entry name" value="Peptidase_C19_UCH"/>
</dbReference>
<dbReference type="AlphaFoldDB" id="A0A672NBH1"/>
<dbReference type="GO" id="GO:0007605">
    <property type="term" value="P:sensory perception of sound"/>
    <property type="evidence" value="ECO:0007669"/>
    <property type="project" value="TreeGrafter"/>
</dbReference>
<dbReference type="Ensembl" id="ENSSGRT00000048600.1">
    <property type="protein sequence ID" value="ENSSGRP00000045424.1"/>
    <property type="gene ID" value="ENSSGRG00000024360.1"/>
</dbReference>
<reference evidence="5" key="2">
    <citation type="submission" date="2025-09" db="UniProtKB">
        <authorList>
            <consortium name="Ensembl"/>
        </authorList>
    </citation>
    <scope>IDENTIFICATION</scope>
</reference>
<keyword evidence="1" id="KW-0833">Ubl conjugation pathway</keyword>
<evidence type="ECO:0000256" key="2">
    <source>
        <dbReference type="ARBA" id="ARBA00022801"/>
    </source>
</evidence>
<dbReference type="PROSITE" id="PS50235">
    <property type="entry name" value="USP_3"/>
    <property type="match status" value="1"/>
</dbReference>
<name>A0A672NBH1_SINGR</name>
<evidence type="ECO:0000313" key="5">
    <source>
        <dbReference type="Ensembl" id="ENSSGRP00000045424.1"/>
    </source>
</evidence>
<dbReference type="GO" id="GO:0005911">
    <property type="term" value="C:cell-cell junction"/>
    <property type="evidence" value="ECO:0007669"/>
    <property type="project" value="TreeGrafter"/>
</dbReference>
<dbReference type="GO" id="GO:0004843">
    <property type="term" value="F:cysteine-type deubiquitinase activity"/>
    <property type="evidence" value="ECO:0007669"/>
    <property type="project" value="InterPro"/>
</dbReference>
<keyword evidence="6" id="KW-1185">Reference proteome</keyword>
<protein>
    <submittedName>
        <fullName evidence="5">Ubiquitin specific peptidase 53</fullName>
    </submittedName>
</protein>
<dbReference type="GO" id="GO:0010996">
    <property type="term" value="P:response to auditory stimulus"/>
    <property type="evidence" value="ECO:0007669"/>
    <property type="project" value="TreeGrafter"/>
</dbReference>
<organism evidence="5 6">
    <name type="scientific">Sinocyclocheilus grahami</name>
    <name type="common">Dianchi golden-line fish</name>
    <name type="synonym">Barbus grahami</name>
    <dbReference type="NCBI Taxonomy" id="75366"/>
    <lineage>
        <taxon>Eukaryota</taxon>
        <taxon>Metazoa</taxon>
        <taxon>Chordata</taxon>
        <taxon>Craniata</taxon>
        <taxon>Vertebrata</taxon>
        <taxon>Euteleostomi</taxon>
        <taxon>Actinopterygii</taxon>
        <taxon>Neopterygii</taxon>
        <taxon>Teleostei</taxon>
        <taxon>Ostariophysi</taxon>
        <taxon>Cypriniformes</taxon>
        <taxon>Cyprinidae</taxon>
        <taxon>Cyprininae</taxon>
        <taxon>Sinocyclocheilus</taxon>
    </lineage>
</organism>